<dbReference type="PANTHER" id="PTHR31845:SF39">
    <property type="entry name" value="TRANSCRIPTION FACTOR PBCR-RELATED"/>
    <property type="match status" value="1"/>
</dbReference>
<feature type="domain" description="Zn(2)-C6 fungal-type" evidence="7">
    <location>
        <begin position="239"/>
        <end position="273"/>
    </location>
</feature>
<feature type="compositionally biased region" description="Polar residues" evidence="6">
    <location>
        <begin position="925"/>
        <end position="939"/>
    </location>
</feature>
<evidence type="ECO:0000256" key="1">
    <source>
        <dbReference type="ARBA" id="ARBA00004123"/>
    </source>
</evidence>
<dbReference type="EMBL" id="JAFFGZ010000001">
    <property type="protein sequence ID" value="KAK4648269.1"/>
    <property type="molecule type" value="Genomic_DNA"/>
</dbReference>
<feature type="region of interest" description="Disordered" evidence="6">
    <location>
        <begin position="300"/>
        <end position="393"/>
    </location>
</feature>
<evidence type="ECO:0000256" key="2">
    <source>
        <dbReference type="ARBA" id="ARBA00023015"/>
    </source>
</evidence>
<comment type="subcellular location">
    <subcellularLocation>
        <location evidence="1">Nucleus</location>
    </subcellularLocation>
</comment>
<dbReference type="PROSITE" id="PS00463">
    <property type="entry name" value="ZN2_CY6_FUNGAL_1"/>
    <property type="match status" value="1"/>
</dbReference>
<dbReference type="Proteomes" id="UP001322138">
    <property type="component" value="Unassembled WGS sequence"/>
</dbReference>
<dbReference type="PANTHER" id="PTHR31845">
    <property type="entry name" value="FINGER DOMAIN PROTEIN, PUTATIVE-RELATED"/>
    <property type="match status" value="1"/>
</dbReference>
<name>A0ABR0FY61_9PEZI</name>
<comment type="caution">
    <text evidence="8">The sequence shown here is derived from an EMBL/GenBank/DDBJ whole genome shotgun (WGS) entry which is preliminary data.</text>
</comment>
<dbReference type="CDD" id="cd12148">
    <property type="entry name" value="fungal_TF_MHR"/>
    <property type="match status" value="1"/>
</dbReference>
<feature type="compositionally biased region" description="Polar residues" evidence="6">
    <location>
        <begin position="866"/>
        <end position="878"/>
    </location>
</feature>
<feature type="compositionally biased region" description="Polar residues" evidence="6">
    <location>
        <begin position="300"/>
        <end position="312"/>
    </location>
</feature>
<dbReference type="PROSITE" id="PS50048">
    <property type="entry name" value="ZN2_CY6_FUNGAL_2"/>
    <property type="match status" value="1"/>
</dbReference>
<evidence type="ECO:0000256" key="4">
    <source>
        <dbReference type="ARBA" id="ARBA00023163"/>
    </source>
</evidence>
<evidence type="ECO:0000256" key="3">
    <source>
        <dbReference type="ARBA" id="ARBA00023125"/>
    </source>
</evidence>
<feature type="compositionally biased region" description="Low complexity" evidence="6">
    <location>
        <begin position="137"/>
        <end position="159"/>
    </location>
</feature>
<protein>
    <recommendedName>
        <fullName evidence="7">Zn(2)-C6 fungal-type domain-containing protein</fullName>
    </recommendedName>
</protein>
<dbReference type="InterPro" id="IPR001138">
    <property type="entry name" value="Zn2Cys6_DnaBD"/>
</dbReference>
<organism evidence="8 9">
    <name type="scientific">Podospora bellae-mahoneyi</name>
    <dbReference type="NCBI Taxonomy" id="2093777"/>
    <lineage>
        <taxon>Eukaryota</taxon>
        <taxon>Fungi</taxon>
        <taxon>Dikarya</taxon>
        <taxon>Ascomycota</taxon>
        <taxon>Pezizomycotina</taxon>
        <taxon>Sordariomycetes</taxon>
        <taxon>Sordariomycetidae</taxon>
        <taxon>Sordariales</taxon>
        <taxon>Podosporaceae</taxon>
        <taxon>Podospora</taxon>
    </lineage>
</organism>
<keyword evidence="4" id="KW-0804">Transcription</keyword>
<feature type="compositionally biased region" description="Low complexity" evidence="6">
    <location>
        <begin position="853"/>
        <end position="865"/>
    </location>
</feature>
<gene>
    <name evidence="8" type="ORF">QC761_108530</name>
</gene>
<keyword evidence="5" id="KW-0539">Nucleus</keyword>
<keyword evidence="9" id="KW-1185">Reference proteome</keyword>
<feature type="compositionally biased region" description="Pro residues" evidence="6">
    <location>
        <begin position="892"/>
        <end position="906"/>
    </location>
</feature>
<dbReference type="CDD" id="cd00067">
    <property type="entry name" value="GAL4"/>
    <property type="match status" value="1"/>
</dbReference>
<feature type="compositionally biased region" description="Low complexity" evidence="6">
    <location>
        <begin position="365"/>
        <end position="385"/>
    </location>
</feature>
<evidence type="ECO:0000256" key="6">
    <source>
        <dbReference type="SAM" id="MobiDB-lite"/>
    </source>
</evidence>
<evidence type="ECO:0000313" key="8">
    <source>
        <dbReference type="EMBL" id="KAK4648269.1"/>
    </source>
</evidence>
<evidence type="ECO:0000256" key="5">
    <source>
        <dbReference type="ARBA" id="ARBA00023242"/>
    </source>
</evidence>
<dbReference type="InterPro" id="IPR051089">
    <property type="entry name" value="prtT"/>
</dbReference>
<feature type="region of interest" description="Disordered" evidence="6">
    <location>
        <begin position="852"/>
        <end position="972"/>
    </location>
</feature>
<feature type="region of interest" description="Disordered" evidence="6">
    <location>
        <begin position="33"/>
        <end position="234"/>
    </location>
</feature>
<dbReference type="SMART" id="SM00066">
    <property type="entry name" value="GAL4"/>
    <property type="match status" value="1"/>
</dbReference>
<dbReference type="Pfam" id="PF00172">
    <property type="entry name" value="Zn_clus"/>
    <property type="match status" value="1"/>
</dbReference>
<dbReference type="Gene3D" id="4.10.240.10">
    <property type="entry name" value="Zn(2)-C6 fungal-type DNA-binding domain"/>
    <property type="match status" value="1"/>
</dbReference>
<sequence length="1069" mass="115352">MKLNFRGCVTADVVRNLMGEFHSRRGATSELGTLGWSADFPRPDIRPLSIGDRPQKSRQHQQDRRQAEQTTTGMDISALDPMLRSSNGGSGSGNGSTSTSSNDPGNAPTPPAPVHGALSAQPPASSLNAQHHHDRLPQLQAHHPQQQHQLRPQQQQWQPPHHHQPPIPHTNHPTSAFSPQTPASTATVNTSSTPANTTAPSSIAVNTPNNSYHHHNSPGDEHHSPGGAGGGLDPKKPRACESCRGLKVRCDPDPADPDGPCKRCAKAKRECVITQPTRKRAKKTDSRVAELEKKIDMLTASLQATRPQTSGTSTGGLHGPGSDPQAHQAAQALVSSADWRGTSHDQSGGRPGTDYGRYAGGGERYGQQQSMSTSLPPLSSTTSSSIPAVAGQKRKMTQVTGEEERAVVALAGANFKSEDGAAKVADVVDRGILTMNMAEELFMRYTQQMCYHLPGVVFPAEVTVGEVRANKPILFLSLMAAASSEIPSLQKTLTKELMQVFAEKIIVDGHKSLELVQALQVAVIWYWPPDRFEELKFYQLVHVAAVMAIEIGLGTKKMSRGGFKRHVSQAWRDYPVRGTPLDPTTLEARRAWLTCYFLATNTAMALHRANLIRWTPFMAECIDVLESSPEAVPTDKYFCHLVWTHKLAEEVGIQFSMDDPSSTPNIADSRTQYALKGFERELERYSENIPRELQQPSLKMSFHVISLYMHEIATHSDCPDDCRLGPNPDTPLASDAPLTQAHINALSACLTAIDGIFDTFLSLDVHTTRCLPVFNFVRVAYAVVVLIKLYFAASSTKSELGKVINKDHMKVEQHLDKLLEKFRATAAEDRSRPAAKFLLVLVMLRSWFQKQKQNQSGTGSNGSNTASDTPQSSLQTPSYPGLSGTDSKHPNVPTPVPSQTPQPTYPPVASTPLQLLSEMAAASANGASSRPNNDQGILPSSSSSLSGAMQQNWGNYPPPQQQQQPDTSNAFDIPGMGNPAWMLNNNFFPGDTFDFPGLGDGFAQAMDMTLGGFMDGTLTTAEDGVLRYEQPGTGGQQQQWYGGGDLMSGAVAGGAGGGGGGPAGGGYGF</sequence>
<keyword evidence="2" id="KW-0805">Transcription regulation</keyword>
<dbReference type="InterPro" id="IPR036864">
    <property type="entry name" value="Zn2-C6_fun-type_DNA-bd_sf"/>
</dbReference>
<proteinExistence type="predicted"/>
<dbReference type="RefSeq" id="XP_062737245.1">
    <property type="nucleotide sequence ID" value="XM_062874135.1"/>
</dbReference>
<feature type="compositionally biased region" description="Low complexity" evidence="6">
    <location>
        <begin position="181"/>
        <end position="204"/>
    </location>
</feature>
<keyword evidence="3" id="KW-0238">DNA-binding</keyword>
<dbReference type="SUPFAM" id="SSF57701">
    <property type="entry name" value="Zn2/Cys6 DNA-binding domain"/>
    <property type="match status" value="1"/>
</dbReference>
<dbReference type="GeneID" id="87893617"/>
<evidence type="ECO:0000259" key="7">
    <source>
        <dbReference type="PROSITE" id="PS50048"/>
    </source>
</evidence>
<reference evidence="8 9" key="1">
    <citation type="journal article" date="2023" name="bioRxiv">
        <title>High-quality genome assemblies of four members of thePodospora anserinaspecies complex.</title>
        <authorList>
            <person name="Ament-Velasquez S.L."/>
            <person name="Vogan A.A."/>
            <person name="Wallerman O."/>
            <person name="Hartmann F."/>
            <person name="Gautier V."/>
            <person name="Silar P."/>
            <person name="Giraud T."/>
            <person name="Johannesson H."/>
        </authorList>
    </citation>
    <scope>NUCLEOTIDE SEQUENCE [LARGE SCALE GENOMIC DNA]</scope>
    <source>
        <strain evidence="8 9">CBS 112042</strain>
    </source>
</reference>
<evidence type="ECO:0000313" key="9">
    <source>
        <dbReference type="Proteomes" id="UP001322138"/>
    </source>
</evidence>
<accession>A0ABR0FY61</accession>